<protein>
    <recommendedName>
        <fullName evidence="1">DUF4377 domain-containing protein</fullName>
    </recommendedName>
</protein>
<accession>A0A0Q4AXG3</accession>
<evidence type="ECO:0000313" key="3">
    <source>
        <dbReference type="Proteomes" id="UP000054172"/>
    </source>
</evidence>
<dbReference type="Pfam" id="PF14302">
    <property type="entry name" value="DUF4377"/>
    <property type="match status" value="1"/>
</dbReference>
<evidence type="ECO:0000259" key="1">
    <source>
        <dbReference type="Pfam" id="PF14302"/>
    </source>
</evidence>
<reference evidence="2" key="1">
    <citation type="submission" date="2015-08" db="EMBL/GenBank/DDBJ databases">
        <title>Candidatus Bacteriodes Periocalifornicus.</title>
        <authorList>
            <person name="McLean J.S."/>
            <person name="Kelley S."/>
        </authorList>
    </citation>
    <scope>NUCLEOTIDE SEQUENCE [LARGE SCALE GENOMIC DNA]</scope>
    <source>
        <strain evidence="2">12B</strain>
    </source>
</reference>
<evidence type="ECO:0000313" key="2">
    <source>
        <dbReference type="EMBL" id="KQM08638.1"/>
    </source>
</evidence>
<gene>
    <name evidence="2" type="ORF">AL399_06225</name>
</gene>
<name>A0A0Q4AXG3_9BACT</name>
<sequence>MVRDEVWTISHRTEMYNASFSPEKRECLVVTPETHSSDSSPFHVLRGAIAGFDYEPGYRYRLLVTVTYLANPPQDDGNPTYALKRIISKEKV</sequence>
<dbReference type="AlphaFoldDB" id="A0A0Q4AXG3"/>
<dbReference type="EMBL" id="LIIK01000028">
    <property type="protein sequence ID" value="KQM08638.1"/>
    <property type="molecule type" value="Genomic_DNA"/>
</dbReference>
<dbReference type="Proteomes" id="UP000054172">
    <property type="component" value="Unassembled WGS sequence"/>
</dbReference>
<organism evidence="2 3">
    <name type="scientific">Candidatus [Bacteroides] periocalifornicus</name>
    <dbReference type="NCBI Taxonomy" id="1702214"/>
    <lineage>
        <taxon>Bacteria</taxon>
        <taxon>Pseudomonadati</taxon>
        <taxon>Bacteroidota</taxon>
    </lineage>
</organism>
<feature type="domain" description="DUF4377" evidence="1">
    <location>
        <begin position="21"/>
        <end position="89"/>
    </location>
</feature>
<keyword evidence="3" id="KW-1185">Reference proteome</keyword>
<proteinExistence type="predicted"/>
<dbReference type="PATRIC" id="fig|1702214.3.peg.536"/>
<dbReference type="InterPro" id="IPR025485">
    <property type="entry name" value="DUF4377"/>
</dbReference>
<comment type="caution">
    <text evidence="2">The sequence shown here is derived from an EMBL/GenBank/DDBJ whole genome shotgun (WGS) entry which is preliminary data.</text>
</comment>
<dbReference type="STRING" id="1702214.AL399_06225"/>